<proteinExistence type="predicted"/>
<name>A0A1T5I512_9GAMM</name>
<evidence type="ECO:0000313" key="2">
    <source>
        <dbReference type="Proteomes" id="UP000189966"/>
    </source>
</evidence>
<gene>
    <name evidence="1" type="ORF">CZ809_03831</name>
</gene>
<accession>A0A1T5I512</accession>
<dbReference type="Proteomes" id="UP000189966">
    <property type="component" value="Unassembled WGS sequence"/>
</dbReference>
<reference evidence="1 2" key="1">
    <citation type="submission" date="2017-02" db="EMBL/GenBank/DDBJ databases">
        <authorList>
            <person name="Peterson S.W."/>
        </authorList>
    </citation>
    <scope>NUCLEOTIDE SEQUENCE [LARGE SCALE GENOMIC DNA]</scope>
    <source>
        <strain evidence="2">type strain: NCCB 100098</strain>
    </source>
</reference>
<dbReference type="EMBL" id="FUZI01000014">
    <property type="protein sequence ID" value="SKC34219.1"/>
    <property type="molecule type" value="Genomic_DNA"/>
</dbReference>
<organism evidence="1 2">
    <name type="scientific">Photobacterium piscicola</name>
    <dbReference type="NCBI Taxonomy" id="1378299"/>
    <lineage>
        <taxon>Bacteria</taxon>
        <taxon>Pseudomonadati</taxon>
        <taxon>Pseudomonadota</taxon>
        <taxon>Gammaproteobacteria</taxon>
        <taxon>Vibrionales</taxon>
        <taxon>Vibrionaceae</taxon>
        <taxon>Photobacterium</taxon>
    </lineage>
</organism>
<protein>
    <submittedName>
        <fullName evidence="1">Uncharacterized protein</fullName>
    </submittedName>
</protein>
<sequence length="30" mass="3336">MDVKAAINNAICELEKLKTAAVRDEPINKH</sequence>
<evidence type="ECO:0000313" key="1">
    <source>
        <dbReference type="EMBL" id="SKC34219.1"/>
    </source>
</evidence>
<dbReference type="AlphaFoldDB" id="A0A1T5I512"/>